<dbReference type="Proteomes" id="UP000327044">
    <property type="component" value="Unassembled WGS sequence"/>
</dbReference>
<sequence>MLLSLLFQISCEWVHLYGPTRFLQSWDFYCKENSKRSMPSHLVSNQCITELSKNYLANFASDFEKNANFPHCIGAVDGKHIRITCPIRSGSMFFNYKDYYSVVLMAVADSKYRYIYVSVGSFGKDCDPSIFKQSTLWQSILTNALQLPEEKCLPGTESPKVPYYFVGDEAFGLHTHLMRPTVDHI</sequence>
<proteinExistence type="predicted"/>
<comment type="cofactor">
    <cofactor evidence="1">
        <name>a divalent metal cation</name>
        <dbReference type="ChEBI" id="CHEBI:60240"/>
    </cofactor>
</comment>
<evidence type="ECO:0000256" key="1">
    <source>
        <dbReference type="ARBA" id="ARBA00001968"/>
    </source>
</evidence>
<evidence type="ECO:0000259" key="3">
    <source>
        <dbReference type="Pfam" id="PF13359"/>
    </source>
</evidence>
<dbReference type="AlphaFoldDB" id="A0A5N4B0I1"/>
<gene>
    <name evidence="4" type="ORF">PPYR_00081</name>
</gene>
<dbReference type="GO" id="GO:0046872">
    <property type="term" value="F:metal ion binding"/>
    <property type="evidence" value="ECO:0007669"/>
    <property type="project" value="UniProtKB-KW"/>
</dbReference>
<keyword evidence="2" id="KW-0479">Metal-binding</keyword>
<evidence type="ECO:0000313" key="5">
    <source>
        <dbReference type="Proteomes" id="UP000327044"/>
    </source>
</evidence>
<comment type="caution">
    <text evidence="4">The sequence shown here is derived from an EMBL/GenBank/DDBJ whole genome shotgun (WGS) entry which is preliminary data.</text>
</comment>
<accession>A0A5N4B0I1</accession>
<evidence type="ECO:0000256" key="2">
    <source>
        <dbReference type="ARBA" id="ARBA00022723"/>
    </source>
</evidence>
<keyword evidence="5" id="KW-1185">Reference proteome</keyword>
<protein>
    <recommendedName>
        <fullName evidence="3">DDE Tnp4 domain-containing protein</fullName>
    </recommendedName>
</protein>
<reference evidence="4 5" key="1">
    <citation type="journal article" date="2018" name="Elife">
        <title>Firefly genomes illuminate parallel origins of bioluminescence in beetles.</title>
        <authorList>
            <person name="Fallon T.R."/>
            <person name="Lower S.E."/>
            <person name="Chang C.H."/>
            <person name="Bessho-Uehara M."/>
            <person name="Martin G.J."/>
            <person name="Bewick A.J."/>
            <person name="Behringer M."/>
            <person name="Debat H.J."/>
            <person name="Wong I."/>
            <person name="Day J.C."/>
            <person name="Suvorov A."/>
            <person name="Silva C.J."/>
            <person name="Stanger-Hall K.F."/>
            <person name="Hall D.W."/>
            <person name="Schmitz R.J."/>
            <person name="Nelson D.R."/>
            <person name="Lewis S.M."/>
            <person name="Shigenobu S."/>
            <person name="Bybee S.M."/>
            <person name="Larracuente A.M."/>
            <person name="Oba Y."/>
            <person name="Weng J.K."/>
        </authorList>
    </citation>
    <scope>NUCLEOTIDE SEQUENCE [LARGE SCALE GENOMIC DNA]</scope>
    <source>
        <strain evidence="4">1611_PpyrPB1</strain>
        <tissue evidence="4">Whole body</tissue>
    </source>
</reference>
<feature type="domain" description="DDE Tnp4" evidence="3">
    <location>
        <begin position="76"/>
        <end position="181"/>
    </location>
</feature>
<dbReference type="InParanoid" id="A0A5N4B0I1"/>
<dbReference type="EMBL" id="VVIM01000001">
    <property type="protein sequence ID" value="KAB0803111.1"/>
    <property type="molecule type" value="Genomic_DNA"/>
</dbReference>
<dbReference type="Pfam" id="PF13359">
    <property type="entry name" value="DDE_Tnp_4"/>
    <property type="match status" value="1"/>
</dbReference>
<dbReference type="InterPro" id="IPR027806">
    <property type="entry name" value="HARBI1_dom"/>
</dbReference>
<evidence type="ECO:0000313" key="4">
    <source>
        <dbReference type="EMBL" id="KAB0803111.1"/>
    </source>
</evidence>
<name>A0A5N4B0I1_PHOPY</name>
<organism evidence="4 5">
    <name type="scientific">Photinus pyralis</name>
    <name type="common">Common eastern firefly</name>
    <name type="synonym">Lampyris pyralis</name>
    <dbReference type="NCBI Taxonomy" id="7054"/>
    <lineage>
        <taxon>Eukaryota</taxon>
        <taxon>Metazoa</taxon>
        <taxon>Ecdysozoa</taxon>
        <taxon>Arthropoda</taxon>
        <taxon>Hexapoda</taxon>
        <taxon>Insecta</taxon>
        <taxon>Pterygota</taxon>
        <taxon>Neoptera</taxon>
        <taxon>Endopterygota</taxon>
        <taxon>Coleoptera</taxon>
        <taxon>Polyphaga</taxon>
        <taxon>Elateriformia</taxon>
        <taxon>Elateroidea</taxon>
        <taxon>Lampyridae</taxon>
        <taxon>Lampyrinae</taxon>
        <taxon>Photinus</taxon>
    </lineage>
</organism>